<proteinExistence type="inferred from homology"/>
<dbReference type="PROSITE" id="PS51733">
    <property type="entry name" value="BPL_LPL_CATALYTIC"/>
    <property type="match status" value="1"/>
</dbReference>
<comment type="function">
    <text evidence="1">Catalyzes both the ATP-dependent activation of exogenously supplied lipoate to lipoyl-AMP and the transfer of the activated lipoyl onto the lipoyl domains of lipoate-dependent enzymes.</text>
</comment>
<protein>
    <recommendedName>
        <fullName evidence="4">Putative lipoate-protein ligase A</fullName>
    </recommendedName>
</protein>
<sequence length="480" mass="54496">MTLFHPVLRHIPLPRPHLYFPKTTHILKNRFSNINVPFQDDLNDVDLDEFGLGDFKHYVESPDVKRYREEQLQLPRDVDEYRQQPTPSSSHHHHHHYQGALEKTNLAELAQVQEPAIFVSKFTDPYLNLAIEDYIYNHMPSNHPQRLLFYTNRPCVVIGKNQNPWKEVNLPLLNKLNLPLIRRRSGGGTVAHDLGNVNYSFMTSKNEFDRFTFANLITECLDDARVKVNKRGDIVTVNQGQEYKISGSAYKISRGKSYHHGTMLLDSDLARLKSLLHRDEGVLGVVDAQNSVDSVKSKVTNLGISSEEFVNRVGEGFERRYGMSGEPMGEGERVGGEKEDEYEDDFHAMMGLTDFAESPVARRKMYEISKEQTHLPETVFSTAEELKAWSWKFGHTPSFTHTLTNGELDLVVKFSVNKGKITNVEATTASSTTAQALEHILDAARAELESKEYTSKTAKRAFAGTELGDCIGAWLEKTID</sequence>
<organism evidence="6 7">
    <name type="scientific">Lodderomyces beijingensis</name>
    <dbReference type="NCBI Taxonomy" id="1775926"/>
    <lineage>
        <taxon>Eukaryota</taxon>
        <taxon>Fungi</taxon>
        <taxon>Dikarya</taxon>
        <taxon>Ascomycota</taxon>
        <taxon>Saccharomycotina</taxon>
        <taxon>Pichiomycetes</taxon>
        <taxon>Debaryomycetaceae</taxon>
        <taxon>Candida/Lodderomyces clade</taxon>
        <taxon>Lodderomyces</taxon>
    </lineage>
</organism>
<comment type="pathway">
    <text evidence="2">Protein modification; protein lipoylation via exogenous pathway; protein N(6)-(lipoyl)lysine from lipoate: step 2/2.</text>
</comment>
<dbReference type="PANTHER" id="PTHR12561">
    <property type="entry name" value="LIPOATE-PROTEIN LIGASE"/>
    <property type="match status" value="1"/>
</dbReference>
<evidence type="ECO:0000256" key="1">
    <source>
        <dbReference type="ARBA" id="ARBA00003253"/>
    </source>
</evidence>
<evidence type="ECO:0000256" key="4">
    <source>
        <dbReference type="ARBA" id="ARBA00015925"/>
    </source>
</evidence>
<evidence type="ECO:0000256" key="2">
    <source>
        <dbReference type="ARBA" id="ARBA00005085"/>
    </source>
</evidence>
<accession>A0ABP0ZIR6</accession>
<dbReference type="InterPro" id="IPR004143">
    <property type="entry name" value="BPL_LPL_catalytic"/>
</dbReference>
<evidence type="ECO:0000256" key="3">
    <source>
        <dbReference type="ARBA" id="ARBA00008242"/>
    </source>
</evidence>
<dbReference type="SUPFAM" id="SSF55681">
    <property type="entry name" value="Class II aaRS and biotin synthetases"/>
    <property type="match status" value="1"/>
</dbReference>
<dbReference type="EMBL" id="OZ022407">
    <property type="protein sequence ID" value="CAK9437879.1"/>
    <property type="molecule type" value="Genomic_DNA"/>
</dbReference>
<dbReference type="Gene3D" id="3.30.930.10">
    <property type="entry name" value="Bira Bifunctional Protein, Domain 2"/>
    <property type="match status" value="1"/>
</dbReference>
<name>A0ABP0ZIR6_9ASCO</name>
<dbReference type="PANTHER" id="PTHR12561:SF3">
    <property type="entry name" value="LIPOYLTRANSFERASE 1, MITOCHONDRIAL"/>
    <property type="match status" value="1"/>
</dbReference>
<evidence type="ECO:0000259" key="5">
    <source>
        <dbReference type="PROSITE" id="PS51733"/>
    </source>
</evidence>
<gene>
    <name evidence="6" type="ORF">LODBEIA_P22570</name>
</gene>
<evidence type="ECO:0000313" key="6">
    <source>
        <dbReference type="EMBL" id="CAK9437879.1"/>
    </source>
</evidence>
<comment type="similarity">
    <text evidence="3">Belongs to the LplA family.</text>
</comment>
<dbReference type="CDD" id="cd16443">
    <property type="entry name" value="LplA"/>
    <property type="match status" value="1"/>
</dbReference>
<dbReference type="RefSeq" id="XP_066829195.1">
    <property type="nucleotide sequence ID" value="XM_066972236.1"/>
</dbReference>
<feature type="domain" description="BPL/LPL catalytic" evidence="5">
    <location>
        <begin position="141"/>
        <end position="325"/>
    </location>
</feature>
<keyword evidence="7" id="KW-1185">Reference proteome</keyword>
<reference evidence="6 7" key="1">
    <citation type="submission" date="2024-03" db="EMBL/GenBank/DDBJ databases">
        <authorList>
            <person name="Brejova B."/>
        </authorList>
    </citation>
    <scope>NUCLEOTIDE SEQUENCE [LARGE SCALE GENOMIC DNA]</scope>
    <source>
        <strain evidence="6 7">CBS 14171</strain>
    </source>
</reference>
<dbReference type="Pfam" id="PF21948">
    <property type="entry name" value="LplA-B_cat"/>
    <property type="match status" value="1"/>
</dbReference>
<dbReference type="GeneID" id="92207453"/>
<evidence type="ECO:0000313" key="7">
    <source>
        <dbReference type="Proteomes" id="UP001497383"/>
    </source>
</evidence>
<dbReference type="InterPro" id="IPR004562">
    <property type="entry name" value="LipoylTrfase_LipoateP_Ligase"/>
</dbReference>
<dbReference type="InterPro" id="IPR045864">
    <property type="entry name" value="aa-tRNA-synth_II/BPL/LPL"/>
</dbReference>
<dbReference type="Proteomes" id="UP001497383">
    <property type="component" value="Chromosome 3"/>
</dbReference>